<dbReference type="PRINTS" id="PR01167">
    <property type="entry name" value="INSADHFAMILY"/>
</dbReference>
<evidence type="ECO:0000256" key="3">
    <source>
        <dbReference type="ARBA" id="ARBA00013190"/>
    </source>
</evidence>
<dbReference type="GO" id="GO:0006066">
    <property type="term" value="P:alcohol metabolic process"/>
    <property type="evidence" value="ECO:0007669"/>
    <property type="project" value="InterPro"/>
</dbReference>
<protein>
    <recommendedName>
        <fullName evidence="3 9">Alcohol dehydrogenase</fullName>
        <ecNumber evidence="3 9">1.1.1.1</ecNumber>
    </recommendedName>
</protein>
<dbReference type="EMBL" id="GAKP01005463">
    <property type="protein sequence ID" value="JAC53489.1"/>
    <property type="molecule type" value="Transcribed_RNA"/>
</dbReference>
<keyword evidence="5 9" id="KW-0520">NAD</keyword>
<dbReference type="GO" id="GO:0004022">
    <property type="term" value="F:alcohol dehydrogenase (NAD+) activity"/>
    <property type="evidence" value="ECO:0007669"/>
    <property type="project" value="UniProtKB-EC"/>
</dbReference>
<reference evidence="11" key="1">
    <citation type="journal article" date="2014" name="BMC Genomics">
        <title>Characterizing the developmental transcriptome of the oriental fruit fly, Bactrocera dorsalis (Diptera: Tephritidae) through comparative genomic analysis with Drosophila melanogaster utilizing modENCODE datasets.</title>
        <authorList>
            <person name="Geib S.M."/>
            <person name="Calla B."/>
            <person name="Hall B."/>
            <person name="Hou S."/>
            <person name="Manoukis N.C."/>
        </authorList>
    </citation>
    <scope>NUCLEOTIDE SEQUENCE</scope>
    <source>
        <strain evidence="11">Punador</strain>
    </source>
</reference>
<dbReference type="Pfam" id="PF00106">
    <property type="entry name" value="adh_short"/>
    <property type="match status" value="1"/>
</dbReference>
<comment type="similarity">
    <text evidence="1 8">Belongs to the short-chain dehydrogenases/reductases (SDR) family.</text>
</comment>
<dbReference type="AlphaFoldDB" id="A0A034WFL4"/>
<dbReference type="PANTHER" id="PTHR44229:SF8">
    <property type="entry name" value="ALCOHOL DEHYDROGENASE-RELATED"/>
    <property type="match status" value="1"/>
</dbReference>
<sequence>MECCQMDINMDEVGFDLNGKNVIYIGGFGGIGLNTCKQLVQKGVANLMILDQVWNESAFNEINVVDTKHVCQFMAFDVTCGLEETRAIFTRIVEKFGHIDVLINGAGIADERDFDLIIATNFTATINATLVAYDLMDKSKGGKGGVVLNIASVAALTPFPSLPIYSATKGGILNFTRALALLEPKTGIKLYTICPGPTSTKHFEDVHCFLGKNLIVSERLRRLVKPQSPADCAMNIVKAMETNANGATWLCDMGQLKLVEIKNFWTPPHKRNKEAEQKKGSEPNKEAEQNKETERTKELEQNEKTSQTAETVQKGETSQKEASEEQAKATVRNPTEQVTAEKKTDETMPLRKRRYLMRFRKGYAKYMQNMKTATEY</sequence>
<evidence type="ECO:0000313" key="11">
    <source>
        <dbReference type="EMBL" id="JAC53489.1"/>
    </source>
</evidence>
<feature type="compositionally biased region" description="Basic and acidic residues" evidence="10">
    <location>
        <begin position="339"/>
        <end position="349"/>
    </location>
</feature>
<dbReference type="PROSITE" id="PS00061">
    <property type="entry name" value="ADH_SHORT"/>
    <property type="match status" value="1"/>
</dbReference>
<evidence type="ECO:0000256" key="9">
    <source>
        <dbReference type="RuleBase" id="RU000364"/>
    </source>
</evidence>
<dbReference type="EC" id="1.1.1.1" evidence="3 9"/>
<evidence type="ECO:0000256" key="7">
    <source>
        <dbReference type="ARBA" id="ARBA00049243"/>
    </source>
</evidence>
<dbReference type="PRINTS" id="PR01168">
    <property type="entry name" value="ALCDHDRGNASE"/>
</dbReference>
<evidence type="ECO:0000256" key="5">
    <source>
        <dbReference type="ARBA" id="ARBA00023027"/>
    </source>
</evidence>
<dbReference type="InterPro" id="IPR002425">
    <property type="entry name" value="ADH_Drosophila-type"/>
</dbReference>
<feature type="compositionally biased region" description="Basic and acidic residues" evidence="10">
    <location>
        <begin position="273"/>
        <end position="303"/>
    </location>
</feature>
<dbReference type="SUPFAM" id="SSF51735">
    <property type="entry name" value="NAD(P)-binding Rossmann-fold domains"/>
    <property type="match status" value="1"/>
</dbReference>
<dbReference type="Gene3D" id="3.40.50.720">
    <property type="entry name" value="NAD(P)-binding Rossmann-like Domain"/>
    <property type="match status" value="1"/>
</dbReference>
<evidence type="ECO:0000256" key="10">
    <source>
        <dbReference type="SAM" id="MobiDB-lite"/>
    </source>
</evidence>
<dbReference type="InterPro" id="IPR020904">
    <property type="entry name" value="Sc_DH/Rdtase_CS"/>
</dbReference>
<proteinExistence type="inferred from homology"/>
<accession>A0A034WFL4</accession>
<evidence type="ECO:0000256" key="4">
    <source>
        <dbReference type="ARBA" id="ARBA00023002"/>
    </source>
</evidence>
<dbReference type="InterPro" id="IPR002347">
    <property type="entry name" value="SDR_fam"/>
</dbReference>
<organism evidence="11">
    <name type="scientific">Bactrocera dorsalis</name>
    <name type="common">Oriental fruit fly</name>
    <name type="synonym">Dacus dorsalis</name>
    <dbReference type="NCBI Taxonomy" id="27457"/>
    <lineage>
        <taxon>Eukaryota</taxon>
        <taxon>Metazoa</taxon>
        <taxon>Ecdysozoa</taxon>
        <taxon>Arthropoda</taxon>
        <taxon>Hexapoda</taxon>
        <taxon>Insecta</taxon>
        <taxon>Pterygota</taxon>
        <taxon>Neoptera</taxon>
        <taxon>Endopterygota</taxon>
        <taxon>Diptera</taxon>
        <taxon>Brachycera</taxon>
        <taxon>Muscomorpha</taxon>
        <taxon>Tephritoidea</taxon>
        <taxon>Tephritidae</taxon>
        <taxon>Bactrocera</taxon>
        <taxon>Bactrocera</taxon>
    </lineage>
</organism>
<dbReference type="PANTHER" id="PTHR44229">
    <property type="entry name" value="15-HYDROXYPROSTAGLANDIN DEHYDROGENASE [NAD(+)]"/>
    <property type="match status" value="1"/>
</dbReference>
<evidence type="ECO:0000256" key="6">
    <source>
        <dbReference type="ARBA" id="ARBA00049164"/>
    </source>
</evidence>
<comment type="subunit">
    <text evidence="2 9">Homodimer.</text>
</comment>
<evidence type="ECO:0000256" key="8">
    <source>
        <dbReference type="RuleBase" id="RU000363"/>
    </source>
</evidence>
<keyword evidence="4" id="KW-0560">Oxidoreductase</keyword>
<gene>
    <name evidence="11" type="primary">ADH</name>
</gene>
<name>A0A034WFL4_BACDO</name>
<feature type="compositionally biased region" description="Polar residues" evidence="10">
    <location>
        <begin position="304"/>
        <end position="316"/>
    </location>
</feature>
<comment type="catalytic activity">
    <reaction evidence="7 9">
        <text>a primary alcohol + NAD(+) = an aldehyde + NADH + H(+)</text>
        <dbReference type="Rhea" id="RHEA:10736"/>
        <dbReference type="ChEBI" id="CHEBI:15378"/>
        <dbReference type="ChEBI" id="CHEBI:15734"/>
        <dbReference type="ChEBI" id="CHEBI:17478"/>
        <dbReference type="ChEBI" id="CHEBI:57540"/>
        <dbReference type="ChEBI" id="CHEBI:57945"/>
        <dbReference type="EC" id="1.1.1.1"/>
    </reaction>
</comment>
<feature type="compositionally biased region" description="Basic and acidic residues" evidence="10">
    <location>
        <begin position="317"/>
        <end position="327"/>
    </location>
</feature>
<evidence type="ECO:0000256" key="1">
    <source>
        <dbReference type="ARBA" id="ARBA00006484"/>
    </source>
</evidence>
<feature type="region of interest" description="Disordered" evidence="10">
    <location>
        <begin position="269"/>
        <end position="352"/>
    </location>
</feature>
<comment type="catalytic activity">
    <reaction evidence="6 9">
        <text>a secondary alcohol + NAD(+) = a ketone + NADH + H(+)</text>
        <dbReference type="Rhea" id="RHEA:10740"/>
        <dbReference type="ChEBI" id="CHEBI:15378"/>
        <dbReference type="ChEBI" id="CHEBI:17087"/>
        <dbReference type="ChEBI" id="CHEBI:35681"/>
        <dbReference type="ChEBI" id="CHEBI:57540"/>
        <dbReference type="ChEBI" id="CHEBI:57945"/>
        <dbReference type="EC" id="1.1.1.1"/>
    </reaction>
</comment>
<dbReference type="InterPro" id="IPR036291">
    <property type="entry name" value="NAD(P)-bd_dom_sf"/>
</dbReference>
<dbReference type="OrthoDB" id="417891at2759"/>
<evidence type="ECO:0000256" key="2">
    <source>
        <dbReference type="ARBA" id="ARBA00011738"/>
    </source>
</evidence>
<dbReference type="GO" id="GO:0005737">
    <property type="term" value="C:cytoplasm"/>
    <property type="evidence" value="ECO:0007669"/>
    <property type="project" value="TreeGrafter"/>
</dbReference>
<dbReference type="PRINTS" id="PR00080">
    <property type="entry name" value="SDRFAMILY"/>
</dbReference>